<dbReference type="Gene3D" id="1.10.150.20">
    <property type="entry name" value="5' to 3' exonuclease, C-terminal subdomain"/>
    <property type="match status" value="1"/>
</dbReference>
<gene>
    <name evidence="11" type="primary">hel308</name>
    <name evidence="14" type="ORF">HWN36_06445</name>
</gene>
<dbReference type="Pfam" id="PF00271">
    <property type="entry name" value="Helicase_C"/>
    <property type="match status" value="1"/>
</dbReference>
<dbReference type="InterPro" id="IPR014001">
    <property type="entry name" value="Helicase_ATP-bd"/>
</dbReference>
<dbReference type="PANTHER" id="PTHR47961">
    <property type="entry name" value="DNA POLYMERASE THETA, PUTATIVE (AFU_ORTHOLOGUE AFUA_1G05260)-RELATED"/>
    <property type="match status" value="1"/>
</dbReference>
<dbReference type="NCBIfam" id="NF002654">
    <property type="entry name" value="PRK02362.1"/>
    <property type="match status" value="1"/>
</dbReference>
<evidence type="ECO:0000313" key="14">
    <source>
        <dbReference type="EMBL" id="NVO66954.1"/>
    </source>
</evidence>
<dbReference type="EC" id="5.6.2.4" evidence="11"/>
<dbReference type="PROSITE" id="PS51194">
    <property type="entry name" value="HELICASE_CTER"/>
    <property type="match status" value="1"/>
</dbReference>
<dbReference type="GO" id="GO:0016818">
    <property type="term" value="F:hydrolase activity, acting on acid anhydrides, in phosphorus-containing anhydrides"/>
    <property type="evidence" value="ECO:0007669"/>
    <property type="project" value="UniProtKB-UniRule"/>
</dbReference>
<evidence type="ECO:0000259" key="13">
    <source>
        <dbReference type="PROSITE" id="PS51194"/>
    </source>
</evidence>
<dbReference type="Proteomes" id="UP000570823">
    <property type="component" value="Unassembled WGS sequence"/>
</dbReference>
<accession>A0A7K4HNW1</accession>
<dbReference type="AlphaFoldDB" id="A0A7K4HNW1"/>
<comment type="similarity">
    <text evidence="11">Belongs to the helicase family. Hel308 subfamily.</text>
</comment>
<evidence type="ECO:0000256" key="3">
    <source>
        <dbReference type="ARBA" id="ARBA00022801"/>
    </source>
</evidence>
<dbReference type="Gene3D" id="3.40.50.300">
    <property type="entry name" value="P-loop containing nucleotide triphosphate hydrolases"/>
    <property type="match status" value="2"/>
</dbReference>
<evidence type="ECO:0000256" key="6">
    <source>
        <dbReference type="ARBA" id="ARBA00023125"/>
    </source>
</evidence>
<dbReference type="CDD" id="cd18028">
    <property type="entry name" value="DEXHc_archSki2"/>
    <property type="match status" value="1"/>
</dbReference>
<evidence type="ECO:0000256" key="10">
    <source>
        <dbReference type="ARBA" id="ARBA00048988"/>
    </source>
</evidence>
<dbReference type="GO" id="GO:0043138">
    <property type="term" value="F:3'-5' DNA helicase activity"/>
    <property type="evidence" value="ECO:0007669"/>
    <property type="project" value="UniProtKB-UniRule"/>
</dbReference>
<keyword evidence="7 11" id="KW-0234">DNA repair</keyword>
<keyword evidence="3 11" id="KW-0378">Hydrolase</keyword>
<dbReference type="SUPFAM" id="SSF46785">
    <property type="entry name" value="Winged helix' DNA-binding domain"/>
    <property type="match status" value="1"/>
</dbReference>
<dbReference type="Pfam" id="PF20470">
    <property type="entry name" value="HTH_61"/>
    <property type="match status" value="1"/>
</dbReference>
<comment type="catalytic activity">
    <reaction evidence="10 11">
        <text>ATP + H2O = ADP + phosphate + H(+)</text>
        <dbReference type="Rhea" id="RHEA:13065"/>
        <dbReference type="ChEBI" id="CHEBI:15377"/>
        <dbReference type="ChEBI" id="CHEBI:15378"/>
        <dbReference type="ChEBI" id="CHEBI:30616"/>
        <dbReference type="ChEBI" id="CHEBI:43474"/>
        <dbReference type="ChEBI" id="CHEBI:456216"/>
        <dbReference type="EC" id="5.6.2.4"/>
    </reaction>
</comment>
<evidence type="ECO:0000256" key="9">
    <source>
        <dbReference type="ARBA" id="ARBA00034617"/>
    </source>
</evidence>
<reference evidence="14 15" key="1">
    <citation type="submission" date="2020-06" db="EMBL/GenBank/DDBJ databases">
        <title>Methanofollis fontis sp. nov., a methanogen isolated from marine sediments near a cold seep at Four-Way Closure Ridge offshore southwestern Taiwan.</title>
        <authorList>
            <person name="Chen S.-C."/>
            <person name="Teng N.-H."/>
            <person name="Lin Y.-S."/>
            <person name="Lai M.-C."/>
            <person name="Chen H.-H."/>
            <person name="Wang C.-C."/>
        </authorList>
    </citation>
    <scope>NUCLEOTIDE SEQUENCE [LARGE SCALE GENOMIC DNA]</scope>
    <source>
        <strain evidence="14 15">DSM 2702</strain>
    </source>
</reference>
<dbReference type="SMART" id="SM00490">
    <property type="entry name" value="HELICc"/>
    <property type="match status" value="1"/>
</dbReference>
<proteinExistence type="inferred from homology"/>
<evidence type="ECO:0000256" key="7">
    <source>
        <dbReference type="ARBA" id="ARBA00023204"/>
    </source>
</evidence>
<sequence>MKVADLPLPQTLKTRYAERGIENLYPPQEACVAAGIFEGKNLLCAIPTASGKTIVAEMVMHRHIADGGKCLYIVPLRALASEKFEDFSGKGAKVGVATGDLDRPDAYLGRNDIVVATSEKVDSLLRNGAPWLSEITLLVVDECHLIGSPDRGATLEMVIAKLLMKNPGMQVIALSATVGNPGALAGWLNAALVTSEWRPVDLREGVYFEGAIHFAEREDRTVAGKSRYDDLNLVLDTVAEGGQCLVFVSSRRNAEAFAKRAAGGLKLSEPALDTAAAAIEHEAQTDLGRTLALCVRNGAAFHHAGLSSAERHIVEEGFRKGSIRVISSTPTLAAGLNLPARRVVIRDYLRFGDGGMAPIPVGEYKQMAGRAGRPHLDPYGEAVLIAKSADGANDLFENYIDAPPEEIASQCNAENALRSHVLSLIATGFSRSRPDVLAFMDRTFYAYEHQGRRSTIHETIERVIDWLCDKEMVTALGDRLEATEYGTLVSRLYIDPRSAETIVDALAKAPDFADLGLLETLARTPDMLTLYLRKDDYEVVYRFIDEHIDELWTGLPYGDDEMQAFFCSVKTAMLLLNWSEEVTEAMICERFNVGPGDIHNKVETAVWLIHAASRLASLFKRPFAQPIADLEIRVKHGIKKELLPLIKLRGIGRVRARRLFNAGLTTPEEIRAAGIGALVPVLGERTAASVLAQVQGKGGGKTAPAEKDEAPRSRQAFLSAFCGDEE</sequence>
<dbReference type="InterPro" id="IPR001650">
    <property type="entry name" value="Helicase_C-like"/>
</dbReference>
<dbReference type="InterPro" id="IPR027417">
    <property type="entry name" value="P-loop_NTPase"/>
</dbReference>
<comment type="catalytic activity">
    <reaction evidence="9 11">
        <text>Couples ATP hydrolysis with the unwinding of duplex DNA by translocating in the 3'-5' direction.</text>
        <dbReference type="EC" id="5.6.2.4"/>
    </reaction>
</comment>
<feature type="binding site" evidence="11">
    <location>
        <position position="28"/>
    </location>
    <ligand>
        <name>ATP</name>
        <dbReference type="ChEBI" id="CHEBI:30616"/>
    </ligand>
</feature>
<evidence type="ECO:0000259" key="12">
    <source>
        <dbReference type="PROSITE" id="PS51192"/>
    </source>
</evidence>
<protein>
    <recommendedName>
        <fullName evidence="11">ATP-dependent DNA helicase Hel308</fullName>
        <ecNumber evidence="11">5.6.2.4</ecNumber>
    </recommendedName>
    <alternativeName>
        <fullName evidence="11">DNA 3'-5' helicase Hel308</fullName>
    </alternativeName>
</protein>
<dbReference type="InterPro" id="IPR022965">
    <property type="entry name" value="Helicase_Hel308"/>
</dbReference>
<evidence type="ECO:0000256" key="2">
    <source>
        <dbReference type="ARBA" id="ARBA00022763"/>
    </source>
</evidence>
<dbReference type="OrthoDB" id="371946at2157"/>
<keyword evidence="8 11" id="KW-0413">Isomerase</keyword>
<dbReference type="EMBL" id="JABXWR010000001">
    <property type="protein sequence ID" value="NVO66954.1"/>
    <property type="molecule type" value="Genomic_DNA"/>
</dbReference>
<dbReference type="GO" id="GO:0006281">
    <property type="term" value="P:DNA repair"/>
    <property type="evidence" value="ECO:0007669"/>
    <property type="project" value="UniProtKB-UniRule"/>
</dbReference>
<dbReference type="GO" id="GO:0003677">
    <property type="term" value="F:DNA binding"/>
    <property type="evidence" value="ECO:0007669"/>
    <property type="project" value="UniProtKB-UniRule"/>
</dbReference>
<dbReference type="Gene3D" id="1.10.3380.30">
    <property type="match status" value="1"/>
</dbReference>
<dbReference type="PANTHER" id="PTHR47961:SF10">
    <property type="entry name" value="ATP-DEPENDENT DNA HELICASE HEL308"/>
    <property type="match status" value="1"/>
</dbReference>
<keyword evidence="1 11" id="KW-0547">Nucleotide-binding</keyword>
<dbReference type="Pfam" id="PF14520">
    <property type="entry name" value="HHH_5"/>
    <property type="match status" value="1"/>
</dbReference>
<evidence type="ECO:0000256" key="1">
    <source>
        <dbReference type="ARBA" id="ARBA00022741"/>
    </source>
</evidence>
<comment type="subunit">
    <text evidence="11">Monomer.</text>
</comment>
<dbReference type="PROSITE" id="PS51192">
    <property type="entry name" value="HELICASE_ATP_BIND_1"/>
    <property type="match status" value="1"/>
</dbReference>
<dbReference type="InterPro" id="IPR011545">
    <property type="entry name" value="DEAD/DEAH_box_helicase_dom"/>
</dbReference>
<evidence type="ECO:0000256" key="5">
    <source>
        <dbReference type="ARBA" id="ARBA00022840"/>
    </source>
</evidence>
<keyword evidence="4 11" id="KW-0347">Helicase</keyword>
<comment type="function">
    <text evidence="11">DNA-dependent ATPase and 3'-5' DNA helicase that may be involved in repair of stalled replication forks.</text>
</comment>
<dbReference type="RefSeq" id="WP_176788598.1">
    <property type="nucleotide sequence ID" value="NZ_JABXWR010000001.1"/>
</dbReference>
<dbReference type="InterPro" id="IPR048772">
    <property type="entry name" value="Hel308-like_dom4"/>
</dbReference>
<keyword evidence="6 11" id="KW-0238">DNA-binding</keyword>
<evidence type="ECO:0000256" key="8">
    <source>
        <dbReference type="ARBA" id="ARBA00023235"/>
    </source>
</evidence>
<dbReference type="InterPro" id="IPR046931">
    <property type="entry name" value="HTH_61"/>
</dbReference>
<dbReference type="SMART" id="SM00487">
    <property type="entry name" value="DEXDc"/>
    <property type="match status" value="1"/>
</dbReference>
<dbReference type="InterPro" id="IPR050474">
    <property type="entry name" value="Hel308_SKI2-like"/>
</dbReference>
<dbReference type="SUPFAM" id="SSF158702">
    <property type="entry name" value="Sec63 N-terminal domain-like"/>
    <property type="match status" value="1"/>
</dbReference>
<dbReference type="CDD" id="cd18795">
    <property type="entry name" value="SF2_C_Ski2"/>
    <property type="match status" value="1"/>
</dbReference>
<keyword evidence="2 11" id="KW-0227">DNA damage</keyword>
<keyword evidence="5 11" id="KW-0067">ATP-binding</keyword>
<dbReference type="Pfam" id="PF21280">
    <property type="entry name" value="Helicase_dom4_arc"/>
    <property type="match status" value="1"/>
</dbReference>
<dbReference type="GO" id="GO:0005524">
    <property type="term" value="F:ATP binding"/>
    <property type="evidence" value="ECO:0007669"/>
    <property type="project" value="UniProtKB-UniRule"/>
</dbReference>
<dbReference type="InterPro" id="IPR036390">
    <property type="entry name" value="WH_DNA-bd_sf"/>
</dbReference>
<evidence type="ECO:0000313" key="15">
    <source>
        <dbReference type="Proteomes" id="UP000570823"/>
    </source>
</evidence>
<evidence type="ECO:0000256" key="11">
    <source>
        <dbReference type="HAMAP-Rule" id="MF_00442"/>
    </source>
</evidence>
<feature type="domain" description="Helicase ATP-binding" evidence="12">
    <location>
        <begin position="33"/>
        <end position="196"/>
    </location>
</feature>
<evidence type="ECO:0000256" key="4">
    <source>
        <dbReference type="ARBA" id="ARBA00022806"/>
    </source>
</evidence>
<dbReference type="Pfam" id="PF00270">
    <property type="entry name" value="DEAD"/>
    <property type="match status" value="1"/>
</dbReference>
<organism evidence="14 15">
    <name type="scientific">Methanofollis tationis</name>
    <dbReference type="NCBI Taxonomy" id="81417"/>
    <lineage>
        <taxon>Archaea</taxon>
        <taxon>Methanobacteriati</taxon>
        <taxon>Methanobacteriota</taxon>
        <taxon>Stenosarchaea group</taxon>
        <taxon>Methanomicrobia</taxon>
        <taxon>Methanomicrobiales</taxon>
        <taxon>Methanomicrobiaceae</taxon>
        <taxon>Methanofollis</taxon>
    </lineage>
</organism>
<keyword evidence="15" id="KW-1185">Reference proteome</keyword>
<dbReference type="HAMAP" id="MF_00442">
    <property type="entry name" value="Helicase_Hel308"/>
    <property type="match status" value="1"/>
</dbReference>
<dbReference type="SUPFAM" id="SSF52540">
    <property type="entry name" value="P-loop containing nucleoside triphosphate hydrolases"/>
    <property type="match status" value="1"/>
</dbReference>
<feature type="domain" description="Helicase C-terminal" evidence="13">
    <location>
        <begin position="230"/>
        <end position="425"/>
    </location>
</feature>
<name>A0A7K4HNW1_9EURY</name>
<comment type="caution">
    <text evidence="14">The sequence shown here is derived from an EMBL/GenBank/DDBJ whole genome shotgun (WGS) entry which is preliminary data.</text>
</comment>